<dbReference type="InterPro" id="IPR050772">
    <property type="entry name" value="Hydratase-Decarb/MhpD_sf"/>
</dbReference>
<name>A0A3T0E9U8_9PROT</name>
<dbReference type="GO" id="GO:0005737">
    <property type="term" value="C:cytoplasm"/>
    <property type="evidence" value="ECO:0007669"/>
    <property type="project" value="TreeGrafter"/>
</dbReference>
<gene>
    <name evidence="1" type="ORF">X907_1582</name>
</gene>
<dbReference type="AlphaFoldDB" id="A0A3T0E9U8"/>
<dbReference type="Gene3D" id="3.90.850.10">
    <property type="entry name" value="Fumarylacetoacetase-like, C-terminal domain"/>
    <property type="match status" value="1"/>
</dbReference>
<dbReference type="PANTHER" id="PTHR30143">
    <property type="entry name" value="ACID HYDRATASE"/>
    <property type="match status" value="1"/>
</dbReference>
<dbReference type="OrthoDB" id="9792137at2"/>
<sequence length="275" mass="28073">MAAVSDNIRAVSDAFISARVQGGAIKNFPGVLPATLDDAYAVQARAISLWADNVAGWKIGMIPPGFRKQAGSERLAGPIFARQIFTHEPGSVHEMPVFEGGFAAVEAEFVFRLKSGLAENVPVTADSAAGIVDSLHVGVEIASSPFAGINDLGPMSVVSDFGNNNGLIVGPQIGGWQGRALDALPARVEINGERVGEASAAAIPGGPLAALCFLIELCRARGVELKAGDYVSTGAATGVHEAPVGAESVADFGPFGTIALRLVAASSVLAQKASA</sequence>
<organism evidence="1 2">
    <name type="scientific">Glycocaulis alkaliphilus</name>
    <dbReference type="NCBI Taxonomy" id="1434191"/>
    <lineage>
        <taxon>Bacteria</taxon>
        <taxon>Pseudomonadati</taxon>
        <taxon>Pseudomonadota</taxon>
        <taxon>Alphaproteobacteria</taxon>
        <taxon>Maricaulales</taxon>
        <taxon>Maricaulaceae</taxon>
        <taxon>Glycocaulis</taxon>
    </lineage>
</organism>
<evidence type="ECO:0000313" key="1">
    <source>
        <dbReference type="EMBL" id="AZU04114.1"/>
    </source>
</evidence>
<dbReference type="EMBL" id="CP018911">
    <property type="protein sequence ID" value="AZU04114.1"/>
    <property type="molecule type" value="Genomic_DNA"/>
</dbReference>
<dbReference type="KEGG" id="gak:X907_1582"/>
<protein>
    <submittedName>
        <fullName evidence="1">2-keto-4-pentenoate hydratase-like protein</fullName>
    </submittedName>
</protein>
<dbReference type="PANTHER" id="PTHR30143:SF0">
    <property type="entry name" value="2-KETO-4-PENTENOATE HYDRATASE"/>
    <property type="match status" value="1"/>
</dbReference>
<dbReference type="InterPro" id="IPR036663">
    <property type="entry name" value="Fumarylacetoacetase_C_sf"/>
</dbReference>
<reference evidence="1 2" key="1">
    <citation type="submission" date="2016-12" db="EMBL/GenBank/DDBJ databases">
        <title>The genome of dimorphic prosthecate Glycocaulis alkaliphilus 6b-8t, isolated from crude oil dictates its adaptability in petroleum environments.</title>
        <authorList>
            <person name="Wu X.-L."/>
            <person name="Geng S."/>
        </authorList>
    </citation>
    <scope>NUCLEOTIDE SEQUENCE [LARGE SCALE GENOMIC DNA]</scope>
    <source>
        <strain evidence="1 2">6B-8</strain>
    </source>
</reference>
<accession>A0A3T0E9U8</accession>
<keyword evidence="2" id="KW-1185">Reference proteome</keyword>
<proteinExistence type="predicted"/>
<dbReference type="RefSeq" id="WP_127566814.1">
    <property type="nucleotide sequence ID" value="NZ_BMFB01000003.1"/>
</dbReference>
<dbReference type="Proteomes" id="UP000286954">
    <property type="component" value="Chromosome"/>
</dbReference>
<dbReference type="GO" id="GO:0008684">
    <property type="term" value="F:2-oxopent-4-enoate hydratase activity"/>
    <property type="evidence" value="ECO:0007669"/>
    <property type="project" value="TreeGrafter"/>
</dbReference>
<evidence type="ECO:0000313" key="2">
    <source>
        <dbReference type="Proteomes" id="UP000286954"/>
    </source>
</evidence>
<dbReference type="SUPFAM" id="SSF56529">
    <property type="entry name" value="FAH"/>
    <property type="match status" value="1"/>
</dbReference>